<name>A0ABQ9I842_9NEOP</name>
<dbReference type="Proteomes" id="UP001159363">
    <property type="component" value="Chromosome 2"/>
</dbReference>
<proteinExistence type="predicted"/>
<feature type="domain" description="Integrase zinc-binding" evidence="1">
    <location>
        <begin position="14"/>
        <end position="55"/>
    </location>
</feature>
<organism evidence="2 3">
    <name type="scientific">Dryococelus australis</name>
    <dbReference type="NCBI Taxonomy" id="614101"/>
    <lineage>
        <taxon>Eukaryota</taxon>
        <taxon>Metazoa</taxon>
        <taxon>Ecdysozoa</taxon>
        <taxon>Arthropoda</taxon>
        <taxon>Hexapoda</taxon>
        <taxon>Insecta</taxon>
        <taxon>Pterygota</taxon>
        <taxon>Neoptera</taxon>
        <taxon>Polyneoptera</taxon>
        <taxon>Phasmatodea</taxon>
        <taxon>Verophasmatodea</taxon>
        <taxon>Anareolatae</taxon>
        <taxon>Phasmatidae</taxon>
        <taxon>Eurycanthinae</taxon>
        <taxon>Dryococelus</taxon>
    </lineage>
</organism>
<evidence type="ECO:0000313" key="2">
    <source>
        <dbReference type="EMBL" id="KAJ8892506.1"/>
    </source>
</evidence>
<dbReference type="InterPro" id="IPR041588">
    <property type="entry name" value="Integrase_H2C2"/>
</dbReference>
<sequence length="119" mass="13782">MAYVLALYSARSCNIHPGLAQTKCNILKYFHWLGLAENARAFVRVCMPCNCFKSRRQDDVQQQPYKPMEPFEMIAIDLIEPYPRTPHSKYFILVTTDLYSRCKEAFPMSSTHARTIGKT</sequence>
<reference evidence="2 3" key="1">
    <citation type="submission" date="2023-02" db="EMBL/GenBank/DDBJ databases">
        <title>LHISI_Scaffold_Assembly.</title>
        <authorList>
            <person name="Stuart O.P."/>
            <person name="Cleave R."/>
            <person name="Magrath M.J.L."/>
            <person name="Mikheyev A.S."/>
        </authorList>
    </citation>
    <scope>NUCLEOTIDE SEQUENCE [LARGE SCALE GENOMIC DNA]</scope>
    <source>
        <strain evidence="2">Daus_M_001</strain>
        <tissue evidence="2">Leg muscle</tissue>
    </source>
</reference>
<dbReference type="InterPro" id="IPR036397">
    <property type="entry name" value="RNaseH_sf"/>
</dbReference>
<gene>
    <name evidence="2" type="ORF">PR048_005087</name>
</gene>
<accession>A0ABQ9I842</accession>
<dbReference type="Gene3D" id="3.30.420.10">
    <property type="entry name" value="Ribonuclease H-like superfamily/Ribonuclease H"/>
    <property type="match status" value="1"/>
</dbReference>
<dbReference type="SUPFAM" id="SSF53098">
    <property type="entry name" value="Ribonuclease H-like"/>
    <property type="match status" value="1"/>
</dbReference>
<keyword evidence="3" id="KW-1185">Reference proteome</keyword>
<dbReference type="Pfam" id="PF17921">
    <property type="entry name" value="Integrase_H2C2"/>
    <property type="match status" value="1"/>
</dbReference>
<evidence type="ECO:0000313" key="3">
    <source>
        <dbReference type="Proteomes" id="UP001159363"/>
    </source>
</evidence>
<dbReference type="EMBL" id="JARBHB010000002">
    <property type="protein sequence ID" value="KAJ8892506.1"/>
    <property type="molecule type" value="Genomic_DNA"/>
</dbReference>
<dbReference type="InterPro" id="IPR052160">
    <property type="entry name" value="Gypsy_RT_Integrase-like"/>
</dbReference>
<evidence type="ECO:0000259" key="1">
    <source>
        <dbReference type="Pfam" id="PF17921"/>
    </source>
</evidence>
<protein>
    <recommendedName>
        <fullName evidence="1">Integrase zinc-binding domain-containing protein</fullName>
    </recommendedName>
</protein>
<dbReference type="InterPro" id="IPR012337">
    <property type="entry name" value="RNaseH-like_sf"/>
</dbReference>
<comment type="caution">
    <text evidence="2">The sequence shown here is derived from an EMBL/GenBank/DDBJ whole genome shotgun (WGS) entry which is preliminary data.</text>
</comment>
<dbReference type="PANTHER" id="PTHR47266">
    <property type="entry name" value="ENDONUCLEASE-RELATED"/>
    <property type="match status" value="1"/>
</dbReference>